<dbReference type="VEuPathDB" id="FungiDB:BLGHR1_16416"/>
<protein>
    <submittedName>
        <fullName evidence="1">Uncharacterized protein</fullName>
    </submittedName>
</protein>
<organism evidence="1 2">
    <name type="scientific">Blumeria hordei</name>
    <name type="common">Barley powdery mildew</name>
    <name type="synonym">Blumeria graminis f. sp. hordei</name>
    <dbReference type="NCBI Taxonomy" id="2867405"/>
    <lineage>
        <taxon>Eukaryota</taxon>
        <taxon>Fungi</taxon>
        <taxon>Dikarya</taxon>
        <taxon>Ascomycota</taxon>
        <taxon>Pezizomycotina</taxon>
        <taxon>Leotiomycetes</taxon>
        <taxon>Erysiphales</taxon>
        <taxon>Erysiphaceae</taxon>
        <taxon>Blumeria</taxon>
    </lineage>
</organism>
<name>A0A383UZ21_BLUHO</name>
<evidence type="ECO:0000313" key="2">
    <source>
        <dbReference type="Proteomes" id="UP000275772"/>
    </source>
</evidence>
<dbReference type="AlphaFoldDB" id="A0A383UZ21"/>
<gene>
    <name evidence="1" type="ORF">BLGHR1_16416</name>
</gene>
<accession>A0A383UZ21</accession>
<dbReference type="EMBL" id="UNSH01000081">
    <property type="protein sequence ID" value="SZF05613.1"/>
    <property type="molecule type" value="Genomic_DNA"/>
</dbReference>
<reference evidence="1 2" key="1">
    <citation type="submission" date="2017-11" db="EMBL/GenBank/DDBJ databases">
        <authorList>
            <person name="Kracher B."/>
        </authorList>
    </citation>
    <scope>NUCLEOTIDE SEQUENCE [LARGE SCALE GENOMIC DNA]</scope>
    <source>
        <strain evidence="1 2">RACE1</strain>
    </source>
</reference>
<proteinExistence type="predicted"/>
<dbReference type="Proteomes" id="UP000275772">
    <property type="component" value="Unassembled WGS sequence"/>
</dbReference>
<evidence type="ECO:0000313" key="1">
    <source>
        <dbReference type="EMBL" id="SZF05613.1"/>
    </source>
</evidence>
<sequence>MQCLYAFVIFRTPKTFYDISELSTPPSELVIVGGGEEPYYGLFQAPVASVFPTTHTDVYPKKDYYYTYQRQMQVTAHCSDFYTLNQIKVVMTKGLTPLPQTLTREPDEENVCLEELRLATQNKSADSKFKLSQILKYKECFPNVIANLAFRNEISLSGKYRGFLPPGKAGPINVIVDKPIELKNVLDYEKYIWDLSAGKNGQAVALFLGNLHLFERGPKKTWSLKTTLLPTMENGKLIAEFFENLLKFGQKAIEYIDTVQTEHGLSVLHNAWKKTPNIPKEIKPQIAIPLYQKTMAPRLSPVIGVIGEEENPLAKEG</sequence>